<keyword evidence="3" id="KW-1185">Reference proteome</keyword>
<reference evidence="2 3" key="1">
    <citation type="submission" date="2014-11" db="EMBL/GenBank/DDBJ databases">
        <title>Genetic blueprint of the zoonotic pathogen Toxocara canis.</title>
        <authorList>
            <person name="Zhu X.-Q."/>
            <person name="Korhonen P.K."/>
            <person name="Cai H."/>
            <person name="Young N.D."/>
            <person name="Nejsum P."/>
            <person name="von Samson-Himmelstjerna G."/>
            <person name="Boag P.R."/>
            <person name="Tan P."/>
            <person name="Li Q."/>
            <person name="Min J."/>
            <person name="Yang Y."/>
            <person name="Wang X."/>
            <person name="Fang X."/>
            <person name="Hall R.S."/>
            <person name="Hofmann A."/>
            <person name="Sternberg P.W."/>
            <person name="Jex A.R."/>
            <person name="Gasser R.B."/>
        </authorList>
    </citation>
    <scope>NUCLEOTIDE SEQUENCE [LARGE SCALE GENOMIC DNA]</scope>
    <source>
        <strain evidence="2">PN_DK_2014</strain>
    </source>
</reference>
<organism evidence="2 3">
    <name type="scientific">Toxocara canis</name>
    <name type="common">Canine roundworm</name>
    <dbReference type="NCBI Taxonomy" id="6265"/>
    <lineage>
        <taxon>Eukaryota</taxon>
        <taxon>Metazoa</taxon>
        <taxon>Ecdysozoa</taxon>
        <taxon>Nematoda</taxon>
        <taxon>Chromadorea</taxon>
        <taxon>Rhabditida</taxon>
        <taxon>Spirurina</taxon>
        <taxon>Ascaridomorpha</taxon>
        <taxon>Ascaridoidea</taxon>
        <taxon>Toxocaridae</taxon>
        <taxon>Toxocara</taxon>
    </lineage>
</organism>
<feature type="domain" description="Transcription factor TFIIIC triple barrel" evidence="1">
    <location>
        <begin position="37"/>
        <end position="88"/>
    </location>
</feature>
<dbReference type="InterPro" id="IPR019481">
    <property type="entry name" value="TFIIIC_triple_barrel"/>
</dbReference>
<evidence type="ECO:0000313" key="2">
    <source>
        <dbReference type="EMBL" id="KHN83798.1"/>
    </source>
</evidence>
<dbReference type="OMA" id="IAMVLEI"/>
<protein>
    <recommendedName>
        <fullName evidence="1">Transcription factor TFIIIC triple barrel domain-containing protein</fullName>
    </recommendedName>
</protein>
<name>A0A0B2VQE3_TOXCA</name>
<dbReference type="AlphaFoldDB" id="A0A0B2VQE3"/>
<dbReference type="Pfam" id="PF10419">
    <property type="entry name" value="TFIIIC_sub6"/>
    <property type="match status" value="1"/>
</dbReference>
<dbReference type="OrthoDB" id="1877767at2759"/>
<dbReference type="Proteomes" id="UP000031036">
    <property type="component" value="Unassembled WGS sequence"/>
</dbReference>
<sequence length="102" mass="10961">MASSLSSESDEWEEIAMVLEICGAMDVALTQDAICLHDCAVRHAHTDAPLLQISNSLFTAQWEFAAGSDIILKADGQQLIPVGASEVRLVAEKALITPKESH</sequence>
<evidence type="ECO:0000259" key="1">
    <source>
        <dbReference type="Pfam" id="PF10419"/>
    </source>
</evidence>
<accession>A0A0B2VQE3</accession>
<comment type="caution">
    <text evidence="2">The sequence shown here is derived from an EMBL/GenBank/DDBJ whole genome shotgun (WGS) entry which is preliminary data.</text>
</comment>
<gene>
    <name evidence="2" type="ORF">Tcan_16344</name>
</gene>
<dbReference type="STRING" id="6265.A0A0B2VQE3"/>
<dbReference type="EMBL" id="JPKZ01001136">
    <property type="protein sequence ID" value="KHN83798.1"/>
    <property type="molecule type" value="Genomic_DNA"/>
</dbReference>
<dbReference type="Gene3D" id="2.60.40.4370">
    <property type="match status" value="1"/>
</dbReference>
<proteinExistence type="predicted"/>
<evidence type="ECO:0000313" key="3">
    <source>
        <dbReference type="Proteomes" id="UP000031036"/>
    </source>
</evidence>